<evidence type="ECO:0000256" key="1">
    <source>
        <dbReference type="SAM" id="Phobius"/>
    </source>
</evidence>
<feature type="transmembrane region" description="Helical" evidence="1">
    <location>
        <begin position="206"/>
        <end position="223"/>
    </location>
</feature>
<dbReference type="Proteomes" id="UP000593890">
    <property type="component" value="Chromosome"/>
</dbReference>
<keyword evidence="1" id="KW-0812">Transmembrane</keyword>
<organism evidence="2 3">
    <name type="scientific">Solibaculum mannosilyticum</name>
    <dbReference type="NCBI Taxonomy" id="2780922"/>
    <lineage>
        <taxon>Bacteria</taxon>
        <taxon>Bacillati</taxon>
        <taxon>Bacillota</taxon>
        <taxon>Clostridia</taxon>
        <taxon>Eubacteriales</taxon>
        <taxon>Oscillospiraceae</taxon>
        <taxon>Solibaculum</taxon>
    </lineage>
</organism>
<accession>A0A7I8D439</accession>
<name>A0A7I8D439_9FIRM</name>
<proteinExistence type="predicted"/>
<dbReference type="PANTHER" id="PTHR37308:SF1">
    <property type="entry name" value="POLYPRENYL-PHOSPHATE TRANSPORTER"/>
    <property type="match status" value="1"/>
</dbReference>
<dbReference type="PANTHER" id="PTHR37308">
    <property type="entry name" value="INTEGRAL MEMBRANE PROTEIN"/>
    <property type="match status" value="1"/>
</dbReference>
<feature type="transmembrane region" description="Helical" evidence="1">
    <location>
        <begin position="132"/>
        <end position="155"/>
    </location>
</feature>
<dbReference type="AlphaFoldDB" id="A0A7I8D439"/>
<dbReference type="Pfam" id="PF04018">
    <property type="entry name" value="VCA0040-like"/>
    <property type="match status" value="1"/>
</dbReference>
<keyword evidence="1" id="KW-1133">Transmembrane helix</keyword>
<keyword evidence="3" id="KW-1185">Reference proteome</keyword>
<protein>
    <submittedName>
        <fullName evidence="2">DUF368 domain-containing protein</fullName>
    </submittedName>
</protein>
<feature type="transmembrane region" description="Helical" evidence="1">
    <location>
        <begin position="74"/>
        <end position="96"/>
    </location>
</feature>
<reference evidence="3" key="1">
    <citation type="submission" date="2020-07" db="EMBL/GenBank/DDBJ databases">
        <title>Complete genome sequencing of Clostridia bacterium strain 12CBH8.</title>
        <authorList>
            <person name="Sakamoto M."/>
            <person name="Murakami T."/>
            <person name="Mori H."/>
        </authorList>
    </citation>
    <scope>NUCLEOTIDE SEQUENCE [LARGE SCALE GENOMIC DNA]</scope>
    <source>
        <strain evidence="3">12CBH8</strain>
    </source>
</reference>
<feature type="transmembrane region" description="Helical" evidence="1">
    <location>
        <begin position="235"/>
        <end position="254"/>
    </location>
</feature>
<dbReference type="RefSeq" id="WP_215532896.1">
    <property type="nucleotide sequence ID" value="NZ_AP023321.1"/>
</dbReference>
<feature type="transmembrane region" description="Helical" evidence="1">
    <location>
        <begin position="161"/>
        <end position="177"/>
    </location>
</feature>
<dbReference type="EMBL" id="AP023321">
    <property type="protein sequence ID" value="BCI60795.1"/>
    <property type="molecule type" value="Genomic_DNA"/>
</dbReference>
<keyword evidence="1" id="KW-0472">Membrane</keyword>
<feature type="transmembrane region" description="Helical" evidence="1">
    <location>
        <begin position="31"/>
        <end position="54"/>
    </location>
</feature>
<dbReference type="InterPro" id="IPR007163">
    <property type="entry name" value="VCA0040-like"/>
</dbReference>
<evidence type="ECO:0000313" key="2">
    <source>
        <dbReference type="EMBL" id="BCI60795.1"/>
    </source>
</evidence>
<evidence type="ECO:0000313" key="3">
    <source>
        <dbReference type="Proteomes" id="UP000593890"/>
    </source>
</evidence>
<sequence>MEDSVYKTEPTAKERKKGVPTAVGLRLLQGALIGLGAVLPGISGGVLCVVFGIYRTIMKLLSNPIQTFKKQYRVLIPLILGGGFGFVVVAKLLGFLLDRYPNPSVCLFVGLIGGMLLSLFREAEEKGRSKGSLISFGICFAVVFILLLSLNMIHITIMPNFIWYLFCGFCIALSIIAPGMSFSTLLMPLGLYTPLVTGIGNLDLDILIPSGVGAILTVILLAKAVNGLMEHHYSLVFHGIIGVVIAATIVIIPFRSFVESAASGGINLSCMAVGIVAALALDRFNRKIEIPAI</sequence>
<gene>
    <name evidence="2" type="ORF">C12CBH8_14340</name>
</gene>
<feature type="transmembrane region" description="Helical" evidence="1">
    <location>
        <begin position="260"/>
        <end position="281"/>
    </location>
</feature>
<dbReference type="KEGG" id="sman:C12CBH8_14340"/>